<feature type="compositionally biased region" description="Basic and acidic residues" evidence="1">
    <location>
        <begin position="840"/>
        <end position="855"/>
    </location>
</feature>
<dbReference type="PANTHER" id="PTHR18063">
    <property type="entry name" value="NF-E2 INDUCIBLE PROTEIN"/>
    <property type="match status" value="1"/>
</dbReference>
<dbReference type="InterPro" id="IPR033979">
    <property type="entry name" value="MINDY_domain"/>
</dbReference>
<keyword evidence="4" id="KW-1185">Reference proteome</keyword>
<dbReference type="GO" id="GO:0071944">
    <property type="term" value="C:cell periphery"/>
    <property type="evidence" value="ECO:0007669"/>
    <property type="project" value="TreeGrafter"/>
</dbReference>
<feature type="region of interest" description="Disordered" evidence="1">
    <location>
        <begin position="1"/>
        <end position="134"/>
    </location>
</feature>
<dbReference type="InterPro" id="IPR007518">
    <property type="entry name" value="MINDY"/>
</dbReference>
<dbReference type="AlphaFoldDB" id="A0A9P8IHE3"/>
<dbReference type="GO" id="GO:0005829">
    <property type="term" value="C:cytosol"/>
    <property type="evidence" value="ECO:0007669"/>
    <property type="project" value="TreeGrafter"/>
</dbReference>
<feature type="domain" description="MINDY deubiquitinase" evidence="2">
    <location>
        <begin position="432"/>
        <end position="735"/>
    </location>
</feature>
<evidence type="ECO:0000256" key="1">
    <source>
        <dbReference type="SAM" id="MobiDB-lite"/>
    </source>
</evidence>
<feature type="region of interest" description="Disordered" evidence="1">
    <location>
        <begin position="346"/>
        <end position="432"/>
    </location>
</feature>
<evidence type="ECO:0000259" key="2">
    <source>
        <dbReference type="Pfam" id="PF04424"/>
    </source>
</evidence>
<dbReference type="GO" id="GO:1990380">
    <property type="term" value="F:K48-linked deubiquitinase activity"/>
    <property type="evidence" value="ECO:0007669"/>
    <property type="project" value="InterPro"/>
</dbReference>
<dbReference type="PANTHER" id="PTHR18063:SF6">
    <property type="entry name" value="UBIQUITIN CARBOXYL-TERMINAL HYDROLASE"/>
    <property type="match status" value="1"/>
</dbReference>
<comment type="caution">
    <text evidence="3">The sequence shown here is derived from an EMBL/GenBank/DDBJ whole genome shotgun (WGS) entry which is preliminary data.</text>
</comment>
<feature type="region of interest" description="Disordered" evidence="1">
    <location>
        <begin position="740"/>
        <end position="822"/>
    </location>
</feature>
<evidence type="ECO:0000313" key="3">
    <source>
        <dbReference type="EMBL" id="KAH0555699.1"/>
    </source>
</evidence>
<dbReference type="EMBL" id="JAGHQM010001408">
    <property type="protein sequence ID" value="KAH0555699.1"/>
    <property type="molecule type" value="Genomic_DNA"/>
</dbReference>
<dbReference type="Pfam" id="PF04424">
    <property type="entry name" value="MINDY_DUB"/>
    <property type="match status" value="1"/>
</dbReference>
<organism evidence="3 4">
    <name type="scientific">Trichoglossum hirsutum</name>
    <dbReference type="NCBI Taxonomy" id="265104"/>
    <lineage>
        <taxon>Eukaryota</taxon>
        <taxon>Fungi</taxon>
        <taxon>Dikarya</taxon>
        <taxon>Ascomycota</taxon>
        <taxon>Pezizomycotina</taxon>
        <taxon>Geoglossomycetes</taxon>
        <taxon>Geoglossales</taxon>
        <taxon>Geoglossaceae</taxon>
        <taxon>Trichoglossum</taxon>
    </lineage>
</organism>
<proteinExistence type="predicted"/>
<feature type="compositionally biased region" description="Polar residues" evidence="1">
    <location>
        <begin position="273"/>
        <end position="289"/>
    </location>
</feature>
<evidence type="ECO:0000313" key="4">
    <source>
        <dbReference type="Proteomes" id="UP000750711"/>
    </source>
</evidence>
<name>A0A9P8IHE3_9PEZI</name>
<feature type="compositionally biased region" description="Low complexity" evidence="1">
    <location>
        <begin position="407"/>
        <end position="420"/>
    </location>
</feature>
<accession>A0A9P8IHE3</accession>
<feature type="region of interest" description="Disordered" evidence="1">
    <location>
        <begin position="836"/>
        <end position="966"/>
    </location>
</feature>
<feature type="compositionally biased region" description="Polar residues" evidence="1">
    <location>
        <begin position="856"/>
        <end position="879"/>
    </location>
</feature>
<dbReference type="GO" id="GO:0071108">
    <property type="term" value="P:protein K48-linked deubiquitination"/>
    <property type="evidence" value="ECO:0007669"/>
    <property type="project" value="TreeGrafter"/>
</dbReference>
<protein>
    <recommendedName>
        <fullName evidence="2">MINDY deubiquitinase domain-containing protein</fullName>
    </recommendedName>
</protein>
<reference evidence="3" key="1">
    <citation type="submission" date="2021-03" db="EMBL/GenBank/DDBJ databases">
        <title>Comparative genomics and phylogenomic investigation of the class Geoglossomycetes provide insights into ecological specialization and systematics.</title>
        <authorList>
            <person name="Melie T."/>
            <person name="Pirro S."/>
            <person name="Miller A.N."/>
            <person name="Quandt A."/>
        </authorList>
    </citation>
    <scope>NUCLEOTIDE SEQUENCE</scope>
    <source>
        <strain evidence="3">CAQ_001_2017</strain>
    </source>
</reference>
<feature type="compositionally biased region" description="Basic and acidic residues" evidence="1">
    <location>
        <begin position="114"/>
        <end position="125"/>
    </location>
</feature>
<feature type="region of interest" description="Disordered" evidence="1">
    <location>
        <begin position="253"/>
        <end position="293"/>
    </location>
</feature>
<feature type="region of interest" description="Disordered" evidence="1">
    <location>
        <begin position="989"/>
        <end position="1010"/>
    </location>
</feature>
<dbReference type="GO" id="GO:0016807">
    <property type="term" value="F:cysteine-type carboxypeptidase activity"/>
    <property type="evidence" value="ECO:0007669"/>
    <property type="project" value="TreeGrafter"/>
</dbReference>
<dbReference type="GO" id="GO:0004843">
    <property type="term" value="F:cysteine-type deubiquitinase activity"/>
    <property type="evidence" value="ECO:0007669"/>
    <property type="project" value="InterPro"/>
</dbReference>
<gene>
    <name evidence="3" type="ORF">GP486_006357</name>
</gene>
<sequence>MVSRKTAPPTPIPSQNTTSNDPQPPYPTTPIHDTPERPGEAFSQSLLQSPAFRRSDPEDVQRLGSNPWADRADSGELPPSLRVGAGRKNAEIAGDEEGLPATLRVGQSGTSPRRSQESRRPDTEAAAKPQPSWAAVASEIPKQHSGSSQNLNNPFLRTDNTQQTLHDIESSAAVWGDGKLATPPIEMAATLSLSDRPFSEFSPSYRPTNQYFGSPDTTITTTTTNVVHDVSLPPHASITAGPRSESPELALITGFPPAASEPPSRPRPEERQSTTSIISAGTNRSNSSAGWDPGLDITTFDGFTSRGHGLPGVGEVDEPAHVVQRTFQEQKEWDKKERERRELELAAAAEKAQREEQERRAEEEWHRGEAEAQRRAELERRNRAGERSNMEVGSGAGTSVPIGGGTSHASKAATPSTSATREQVQAPKGTSETYQIKQINWFDPKSPKNPRQSPVLVQNANGPCPLLALVNALTLSTPANVETALVETLRVREQVSLGLLLDAVFDELMSGRRGDAAQELPDVSELYAFLVTLHTGMNVNPRFVPPPPKAPNLMDADPVLPVPEIHPADHEAEPGIFESTREMRLYSAFSVPLIHGWIPPRDHPAFTSLERSAKTYEDAQNLLFREEELVEKFERVGLTPEEQLLVDDIDIIKDYLLQSATQLTSFGLETMTRSLTPGEIAILFRNDHFSTLYKHPRSERLLTLVTDMGYAGHPEVVWESLVDVNGEGAEFFSGDIRPVGHAMGNNNQGTRGSSGGQRVRSLLDDNEGWTTVERRGPQRGGNRARPGETGATNASDSVVGSIGDRLDLDGIPSSRPLGSNTEQEDHDLALALQLQEEEEDRHRREVAQRQREDTLSRQFLSGQPRPNATSAQSQQGTRARQQEVRPLIPPRRAVATDNDGGGIDLPPPTYEQAAKSAPYNPPLSPNPTRRSTASSSSREPSAYAAQQSSMSQLSSPPRSRGSRAGHMRAQTHNLIGDVQSPAVVGMRRRSSAGHQVPPAATAQEVEAGKKDCIVM</sequence>
<feature type="compositionally biased region" description="Low complexity" evidence="1">
    <location>
        <begin position="926"/>
        <end position="959"/>
    </location>
</feature>
<dbReference type="Proteomes" id="UP000750711">
    <property type="component" value="Unassembled WGS sequence"/>
</dbReference>
<feature type="compositionally biased region" description="Basic and acidic residues" evidence="1">
    <location>
        <begin position="351"/>
        <end position="389"/>
    </location>
</feature>